<dbReference type="AlphaFoldDB" id="A0A9P1FJ52"/>
<dbReference type="Pfam" id="PF00069">
    <property type="entry name" value="Pkinase"/>
    <property type="match status" value="1"/>
</dbReference>
<keyword evidence="5 6" id="KW-0067">ATP-binding</keyword>
<reference evidence="9" key="1">
    <citation type="submission" date="2022-10" db="EMBL/GenBank/DDBJ databases">
        <authorList>
            <person name="Chen Y."/>
            <person name="Dougan E. K."/>
            <person name="Chan C."/>
            <person name="Rhodes N."/>
            <person name="Thang M."/>
        </authorList>
    </citation>
    <scope>NUCLEOTIDE SEQUENCE</scope>
</reference>
<dbReference type="InterPro" id="IPR011009">
    <property type="entry name" value="Kinase-like_dom_sf"/>
</dbReference>
<comment type="similarity">
    <text evidence="7">Belongs to the protein kinase superfamily.</text>
</comment>
<keyword evidence="2" id="KW-0808">Transferase</keyword>
<gene>
    <name evidence="9" type="ORF">C1SCF055_LOCUS7037</name>
</gene>
<keyword evidence="1 7" id="KW-0723">Serine/threonine-protein kinase</keyword>
<dbReference type="OrthoDB" id="192887at2759"/>
<dbReference type="InterPro" id="IPR017441">
    <property type="entry name" value="Protein_kinase_ATP_BS"/>
</dbReference>
<dbReference type="InterPro" id="IPR000719">
    <property type="entry name" value="Prot_kinase_dom"/>
</dbReference>
<dbReference type="Proteomes" id="UP001152797">
    <property type="component" value="Unassembled WGS sequence"/>
</dbReference>
<dbReference type="GO" id="GO:0004674">
    <property type="term" value="F:protein serine/threonine kinase activity"/>
    <property type="evidence" value="ECO:0007669"/>
    <property type="project" value="UniProtKB-KW"/>
</dbReference>
<keyword evidence="3 6" id="KW-0547">Nucleotide-binding</keyword>
<evidence type="ECO:0000256" key="2">
    <source>
        <dbReference type="ARBA" id="ARBA00022679"/>
    </source>
</evidence>
<evidence type="ECO:0000313" key="12">
    <source>
        <dbReference type="Proteomes" id="UP001152797"/>
    </source>
</evidence>
<dbReference type="EMBL" id="CAMXCT010000454">
    <property type="protein sequence ID" value="CAI3979054.1"/>
    <property type="molecule type" value="Genomic_DNA"/>
</dbReference>
<protein>
    <submittedName>
        <fullName evidence="11">Mitogen-activated protein kinase</fullName>
    </submittedName>
</protein>
<dbReference type="SUPFAM" id="SSF56112">
    <property type="entry name" value="Protein kinase-like (PK-like)"/>
    <property type="match status" value="1"/>
</dbReference>
<organism evidence="9">
    <name type="scientific">Cladocopium goreaui</name>
    <dbReference type="NCBI Taxonomy" id="2562237"/>
    <lineage>
        <taxon>Eukaryota</taxon>
        <taxon>Sar</taxon>
        <taxon>Alveolata</taxon>
        <taxon>Dinophyceae</taxon>
        <taxon>Suessiales</taxon>
        <taxon>Symbiodiniaceae</taxon>
        <taxon>Cladocopium</taxon>
    </lineage>
</organism>
<dbReference type="GO" id="GO:0005524">
    <property type="term" value="F:ATP binding"/>
    <property type="evidence" value="ECO:0007669"/>
    <property type="project" value="UniProtKB-UniRule"/>
</dbReference>
<dbReference type="Gene3D" id="3.30.200.20">
    <property type="entry name" value="Phosphorylase Kinase, domain 1"/>
    <property type="match status" value="1"/>
</dbReference>
<dbReference type="FunFam" id="1.10.510.10:FF:000624">
    <property type="entry name" value="Mitogen-activated protein kinase"/>
    <property type="match status" value="1"/>
</dbReference>
<dbReference type="EMBL" id="CAMXCT030000454">
    <property type="protein sequence ID" value="CAL4766366.1"/>
    <property type="molecule type" value="Genomic_DNA"/>
</dbReference>
<dbReference type="PROSITE" id="PS50011">
    <property type="entry name" value="PROTEIN_KINASE_DOM"/>
    <property type="match status" value="1"/>
</dbReference>
<proteinExistence type="inferred from homology"/>
<comment type="caution">
    <text evidence="9">The sequence shown here is derived from an EMBL/GenBank/DDBJ whole genome shotgun (WGS) entry which is preliminary data.</text>
</comment>
<evidence type="ECO:0000313" key="10">
    <source>
        <dbReference type="EMBL" id="CAL1132429.1"/>
    </source>
</evidence>
<evidence type="ECO:0000256" key="6">
    <source>
        <dbReference type="PROSITE-ProRule" id="PRU10141"/>
    </source>
</evidence>
<evidence type="ECO:0000256" key="1">
    <source>
        <dbReference type="ARBA" id="ARBA00022527"/>
    </source>
</evidence>
<evidence type="ECO:0000256" key="5">
    <source>
        <dbReference type="ARBA" id="ARBA00022840"/>
    </source>
</evidence>
<dbReference type="PROSITE" id="PS00108">
    <property type="entry name" value="PROTEIN_KINASE_ST"/>
    <property type="match status" value="1"/>
</dbReference>
<evidence type="ECO:0000256" key="4">
    <source>
        <dbReference type="ARBA" id="ARBA00022777"/>
    </source>
</evidence>
<dbReference type="Gene3D" id="1.10.510.10">
    <property type="entry name" value="Transferase(Phosphotransferase) domain 1"/>
    <property type="match status" value="1"/>
</dbReference>
<accession>A0A9P1FJ52</accession>
<evidence type="ECO:0000313" key="9">
    <source>
        <dbReference type="EMBL" id="CAI3979054.1"/>
    </source>
</evidence>
<evidence type="ECO:0000313" key="11">
    <source>
        <dbReference type="EMBL" id="CAL4766366.1"/>
    </source>
</evidence>
<keyword evidence="4 11" id="KW-0418">Kinase</keyword>
<dbReference type="InterPro" id="IPR050117">
    <property type="entry name" value="MAPK"/>
</dbReference>
<sequence>MTCDFPIEISEKYAVRMFLEEPEAHLLGAGAYGEVFLVRRVGRAEESTLALKRCFDCLVLDDPATLKRTYREIAVLRQARHTNIVALKDVVLPKTGCDLYLVFELASQDLERAIRYNLFDEISRRRVSYDVASGLNFLHLCGLMHRDVKPSNILLDDSGRAKLCDFGFVRYVSCASSAKAFTEYVGMRWYRAPELLLGSTSYNQNIDVWSFGCVVAEMALGRPLISGMDAEEQLGLIVGLCLGRRPTRSEADILCIQPDHALCFVRTSPLGPSLEKKLSSVASSQELELLRSCLKLSPAERSSVPVRHGLRSPCGKAAEILQNPLYTDLQEAETAPAGEPVRLIIDEQDTPPELILKAIEDEVQLLNQGTGHCQALRHSDILLCFVVLPGKTCPAQERSGA</sequence>
<name>A0A9P1FJ52_9DINO</name>
<dbReference type="SMART" id="SM00220">
    <property type="entry name" value="S_TKc"/>
    <property type="match status" value="1"/>
</dbReference>
<feature type="domain" description="Protein kinase" evidence="8">
    <location>
        <begin position="21"/>
        <end position="326"/>
    </location>
</feature>
<evidence type="ECO:0000256" key="3">
    <source>
        <dbReference type="ARBA" id="ARBA00022741"/>
    </source>
</evidence>
<dbReference type="PANTHER" id="PTHR24055">
    <property type="entry name" value="MITOGEN-ACTIVATED PROTEIN KINASE"/>
    <property type="match status" value="1"/>
</dbReference>
<dbReference type="PROSITE" id="PS00107">
    <property type="entry name" value="PROTEIN_KINASE_ATP"/>
    <property type="match status" value="1"/>
</dbReference>
<dbReference type="EMBL" id="CAMXCT020000454">
    <property type="protein sequence ID" value="CAL1132429.1"/>
    <property type="molecule type" value="Genomic_DNA"/>
</dbReference>
<dbReference type="InterPro" id="IPR008271">
    <property type="entry name" value="Ser/Thr_kinase_AS"/>
</dbReference>
<evidence type="ECO:0000259" key="8">
    <source>
        <dbReference type="PROSITE" id="PS50011"/>
    </source>
</evidence>
<feature type="binding site" evidence="6">
    <location>
        <position position="52"/>
    </location>
    <ligand>
        <name>ATP</name>
        <dbReference type="ChEBI" id="CHEBI:30616"/>
    </ligand>
</feature>
<reference evidence="10" key="2">
    <citation type="submission" date="2024-04" db="EMBL/GenBank/DDBJ databases">
        <authorList>
            <person name="Chen Y."/>
            <person name="Shah S."/>
            <person name="Dougan E. K."/>
            <person name="Thang M."/>
            <person name="Chan C."/>
        </authorList>
    </citation>
    <scope>NUCLEOTIDE SEQUENCE [LARGE SCALE GENOMIC DNA]</scope>
</reference>
<keyword evidence="12" id="KW-1185">Reference proteome</keyword>
<evidence type="ECO:0000256" key="7">
    <source>
        <dbReference type="RuleBase" id="RU000304"/>
    </source>
</evidence>